<evidence type="ECO:0000313" key="3">
    <source>
        <dbReference type="Proteomes" id="UP000474640"/>
    </source>
</evidence>
<organism evidence="2 3">
    <name type="scientific">Orbilia oligospora</name>
    <name type="common">Nematode-trapping fungus</name>
    <name type="synonym">Arthrobotrys oligospora</name>
    <dbReference type="NCBI Taxonomy" id="2813651"/>
    <lineage>
        <taxon>Eukaryota</taxon>
        <taxon>Fungi</taxon>
        <taxon>Dikarya</taxon>
        <taxon>Ascomycota</taxon>
        <taxon>Pezizomycotina</taxon>
        <taxon>Orbiliomycetes</taxon>
        <taxon>Orbiliales</taxon>
        <taxon>Orbiliaceae</taxon>
        <taxon>Orbilia</taxon>
    </lineage>
</organism>
<dbReference type="Proteomes" id="UP000474640">
    <property type="component" value="Unassembled WGS sequence"/>
</dbReference>
<dbReference type="OrthoDB" id="3739692at2759"/>
<feature type="domain" description="DUF7770" evidence="1">
    <location>
        <begin position="25"/>
        <end position="192"/>
    </location>
</feature>
<dbReference type="Pfam" id="PF24968">
    <property type="entry name" value="DUF7770"/>
    <property type="match status" value="1"/>
</dbReference>
<gene>
    <name evidence="2" type="ORF">TWF970_009390</name>
</gene>
<name>A0A7C8VBQ5_ORBOL</name>
<dbReference type="InterPro" id="IPR056672">
    <property type="entry name" value="DUF7770"/>
</dbReference>
<dbReference type="AlphaFoldDB" id="A0A7C8VBQ5"/>
<protein>
    <recommendedName>
        <fullName evidence="1">DUF7770 domain-containing protein</fullName>
    </recommendedName>
</protein>
<evidence type="ECO:0000313" key="2">
    <source>
        <dbReference type="EMBL" id="KAF3273106.1"/>
    </source>
</evidence>
<sequence length="220" mass="26190">MASSSYGIPQSMRITVPENSRVVDVRVVVHKTSSIVNDRHVNHWCIYFHTEEGYIVKVNMREKNQTEWPYVPFRNATYGWPGILDISAYQSHTITPSMIKAWDLHTLCQPRVKDLIRVLRRNNREYYTMAKCGSGCRFWVYTAISDWEGAGYLNAGTIQYIRERLMFWYDHRQDLVRTVIKEPLDTMPEGKFWTPEEWTQEMRLYDPFHPSADIWHDYSR</sequence>
<dbReference type="EMBL" id="JAABOJ010000058">
    <property type="protein sequence ID" value="KAF3273106.1"/>
    <property type="molecule type" value="Genomic_DNA"/>
</dbReference>
<proteinExistence type="predicted"/>
<accession>A0A7C8VBQ5</accession>
<reference evidence="2 3" key="1">
    <citation type="submission" date="2020-01" db="EMBL/GenBank/DDBJ databases">
        <authorList>
            <person name="Palmer J.M."/>
        </authorList>
    </citation>
    <scope>NUCLEOTIDE SEQUENCE [LARGE SCALE GENOMIC DNA]</scope>
    <source>
        <strain evidence="2 3">TWF970</strain>
    </source>
</reference>
<evidence type="ECO:0000259" key="1">
    <source>
        <dbReference type="Pfam" id="PF24968"/>
    </source>
</evidence>
<comment type="caution">
    <text evidence="2">The sequence shown here is derived from an EMBL/GenBank/DDBJ whole genome shotgun (WGS) entry which is preliminary data.</text>
</comment>